<dbReference type="Proteomes" id="UP000076848">
    <property type="component" value="Unassembled WGS sequence"/>
</dbReference>
<evidence type="ECO:0000313" key="1">
    <source>
        <dbReference type="EMBL" id="SAI70840.1"/>
    </source>
</evidence>
<evidence type="ECO:0000313" key="2">
    <source>
        <dbReference type="Proteomes" id="UP000076848"/>
    </source>
</evidence>
<gene>
    <name evidence="1" type="ORF">SAMEA3906486_03197</name>
</gene>
<protein>
    <submittedName>
        <fullName evidence="1">Uncharacterized protein</fullName>
    </submittedName>
</protein>
<dbReference type="AntiFam" id="ANF00082">
    <property type="entry name" value="Shadow ORF (opposite glgX)"/>
</dbReference>
<dbReference type="EMBL" id="FKIF01000007">
    <property type="protein sequence ID" value="SAI70840.1"/>
    <property type="molecule type" value="Genomic_DNA"/>
</dbReference>
<proteinExistence type="predicted"/>
<organism evidence="1 2">
    <name type="scientific">Bordetella ansorpii</name>
    <dbReference type="NCBI Taxonomy" id="288768"/>
    <lineage>
        <taxon>Bacteria</taxon>
        <taxon>Pseudomonadati</taxon>
        <taxon>Pseudomonadota</taxon>
        <taxon>Betaproteobacteria</taxon>
        <taxon>Burkholderiales</taxon>
        <taxon>Alcaligenaceae</taxon>
        <taxon>Bordetella</taxon>
    </lineage>
</organism>
<sequence>MQRVAVVRGHEVDAGPGAAVALVEQVGGGGEPAGQFAAHAFVAAPEAAHAVAVAVVPFREAGRMAAQLIAVGADVPGFGDQLQARQGGVLENGVEEARAGIESGAFTAQRGAQVEAEAVHLVGLRPIAQRVHHHLQHARVRQVDGVAAARVVDEVTLLSGDQPVVAGVVQAAPRERRPQFVALAGVVVDHVQDDFQAGRVQPADGAAQVVAAARRIAWFGREEVQRAVAPIVAEVAFDQEAVLQERMRGHQFDGRDADALQVFDEPGVGQRLGGAAQRRLQVVALHRGAAHVHLVDDGVFPRRARLRRAAPVEGLVHHHGLRHGGGAVAAVHGQVGARVIHAVAEQRIVPAQRALHLARVRVQQQLVGIEAMARVGLVGTIGAQAIHQSRPRAGQIAVPDFVGAFRKVQALQFLAARGVEDAELHARRVGREHGEIHTQAVAAGAQGIGPAGRQS</sequence>
<keyword evidence="2" id="KW-1185">Reference proteome</keyword>
<dbReference type="AlphaFoldDB" id="A0A157SK53"/>
<accession>A0A157SK53</accession>
<dbReference type="STRING" id="288768.SAMEA3906486_03197"/>
<reference evidence="1 2" key="1">
    <citation type="submission" date="2016-04" db="EMBL/GenBank/DDBJ databases">
        <authorList>
            <consortium name="Pathogen Informatics"/>
        </authorList>
    </citation>
    <scope>NUCLEOTIDE SEQUENCE [LARGE SCALE GENOMIC DNA]</scope>
    <source>
        <strain evidence="1 2">H050680373</strain>
    </source>
</reference>
<name>A0A157SK53_9BORD</name>